<dbReference type="GO" id="GO:0052689">
    <property type="term" value="F:carboxylic ester hydrolase activity"/>
    <property type="evidence" value="ECO:0007669"/>
    <property type="project" value="TreeGrafter"/>
</dbReference>
<evidence type="ECO:0000256" key="1">
    <source>
        <dbReference type="ARBA" id="ARBA00006499"/>
    </source>
</evidence>
<comment type="similarity">
    <text evidence="1">Belongs to the AB hydrolase superfamily. AB hydrolase 2 family.</text>
</comment>
<gene>
    <name evidence="5" type="primary">ORF19913</name>
</gene>
<dbReference type="EMBL" id="HACG01006464">
    <property type="protein sequence ID" value="CEK53329.1"/>
    <property type="molecule type" value="Transcribed_RNA"/>
</dbReference>
<evidence type="ECO:0000313" key="5">
    <source>
        <dbReference type="EMBL" id="CEK53329.1"/>
    </source>
</evidence>
<dbReference type="Gene3D" id="3.40.50.1820">
    <property type="entry name" value="alpha/beta hydrolase"/>
    <property type="match status" value="1"/>
</dbReference>
<dbReference type="Pfam" id="PF02230">
    <property type="entry name" value="Abhydrolase_2"/>
    <property type="match status" value="1"/>
</dbReference>
<dbReference type="InterPro" id="IPR003140">
    <property type="entry name" value="PLipase/COase/thioEstase"/>
</dbReference>
<protein>
    <recommendedName>
        <fullName evidence="2">palmitoyl-protein hydrolase</fullName>
        <ecNumber evidence="2">3.1.2.22</ecNumber>
    </recommendedName>
</protein>
<feature type="non-terminal residue" evidence="5">
    <location>
        <position position="107"/>
    </location>
</feature>
<dbReference type="GO" id="GO:0005737">
    <property type="term" value="C:cytoplasm"/>
    <property type="evidence" value="ECO:0007669"/>
    <property type="project" value="TreeGrafter"/>
</dbReference>
<dbReference type="GO" id="GO:0008474">
    <property type="term" value="F:palmitoyl-(protein) hydrolase activity"/>
    <property type="evidence" value="ECO:0007669"/>
    <property type="project" value="UniProtKB-EC"/>
</dbReference>
<dbReference type="AlphaFoldDB" id="A0A0B6YAW0"/>
<organism evidence="5">
    <name type="scientific">Arion vulgaris</name>
    <dbReference type="NCBI Taxonomy" id="1028688"/>
    <lineage>
        <taxon>Eukaryota</taxon>
        <taxon>Metazoa</taxon>
        <taxon>Spiralia</taxon>
        <taxon>Lophotrochozoa</taxon>
        <taxon>Mollusca</taxon>
        <taxon>Gastropoda</taxon>
        <taxon>Heterobranchia</taxon>
        <taxon>Euthyneura</taxon>
        <taxon>Panpulmonata</taxon>
        <taxon>Eupulmonata</taxon>
        <taxon>Stylommatophora</taxon>
        <taxon>Helicina</taxon>
        <taxon>Arionoidea</taxon>
        <taxon>Arionidae</taxon>
        <taxon>Arion</taxon>
    </lineage>
</organism>
<keyword evidence="3" id="KW-0378">Hydrolase</keyword>
<feature type="domain" description="Phospholipase/carboxylesterase/thioesterase" evidence="4">
    <location>
        <begin position="12"/>
        <end position="106"/>
    </location>
</feature>
<name>A0A0B6YAW0_9EUPU</name>
<evidence type="ECO:0000259" key="4">
    <source>
        <dbReference type="Pfam" id="PF02230"/>
    </source>
</evidence>
<dbReference type="InterPro" id="IPR050565">
    <property type="entry name" value="LYPA1-2/EST-like"/>
</dbReference>
<evidence type="ECO:0000256" key="3">
    <source>
        <dbReference type="ARBA" id="ARBA00022801"/>
    </source>
</evidence>
<dbReference type="EC" id="3.1.2.22" evidence="2"/>
<evidence type="ECO:0000256" key="2">
    <source>
        <dbReference type="ARBA" id="ARBA00012423"/>
    </source>
</evidence>
<dbReference type="PANTHER" id="PTHR10655:SF17">
    <property type="entry name" value="LYSOPHOSPHOLIPASE-LIKE PROTEIN 1"/>
    <property type="match status" value="1"/>
</dbReference>
<accession>A0A0B6YAW0</accession>
<sequence>MNAFRAVINEPSSRRRTASFIFMHGSGGTGTELRNYIRDTLNYDFSFPHMRVIFPTAPMLPYTLLGGSPCNVWFDRDSLEPAGTECLSSVDSMALQLKKVVQAEIDS</sequence>
<dbReference type="SUPFAM" id="SSF53474">
    <property type="entry name" value="alpha/beta-Hydrolases"/>
    <property type="match status" value="1"/>
</dbReference>
<reference evidence="5" key="1">
    <citation type="submission" date="2014-12" db="EMBL/GenBank/DDBJ databases">
        <title>Insight into the proteome of Arion vulgaris.</title>
        <authorList>
            <person name="Aradska J."/>
            <person name="Bulat T."/>
            <person name="Smidak R."/>
            <person name="Sarate P."/>
            <person name="Gangsoo J."/>
            <person name="Sialana F."/>
            <person name="Bilban M."/>
            <person name="Lubec G."/>
        </authorList>
    </citation>
    <scope>NUCLEOTIDE SEQUENCE</scope>
    <source>
        <tissue evidence="5">Skin</tissue>
    </source>
</reference>
<proteinExistence type="inferred from homology"/>
<dbReference type="PANTHER" id="PTHR10655">
    <property type="entry name" value="LYSOPHOSPHOLIPASE-RELATED"/>
    <property type="match status" value="1"/>
</dbReference>
<dbReference type="InterPro" id="IPR029058">
    <property type="entry name" value="AB_hydrolase_fold"/>
</dbReference>